<evidence type="ECO:0000313" key="2">
    <source>
        <dbReference type="Proteomes" id="UP000664357"/>
    </source>
</evidence>
<comment type="caution">
    <text evidence="1">The sequence shown here is derived from an EMBL/GenBank/DDBJ whole genome shotgun (WGS) entry which is preliminary data.</text>
</comment>
<gene>
    <name evidence="1" type="ORF">JZO67_001313</name>
</gene>
<protein>
    <submittedName>
        <fullName evidence="1">Uncharacterized protein</fullName>
    </submittedName>
</protein>
<dbReference type="Proteomes" id="UP000664357">
    <property type="component" value="Unassembled WGS sequence"/>
</dbReference>
<evidence type="ECO:0000313" key="1">
    <source>
        <dbReference type="EMBL" id="MEO1769362.1"/>
    </source>
</evidence>
<keyword evidence="2" id="KW-1185">Reference proteome</keyword>
<accession>A0ABV0END1</accession>
<reference evidence="1 2" key="1">
    <citation type="submission" date="2024-02" db="EMBL/GenBank/DDBJ databases">
        <title>The Genome Sequence of Enterococcus sp. DIV0159.</title>
        <authorList>
            <person name="Earl A."/>
            <person name="Manson A."/>
            <person name="Gilmore M."/>
            <person name="Sanders J."/>
            <person name="Shea T."/>
            <person name="Howe W."/>
            <person name="Livny J."/>
            <person name="Cuomo C."/>
            <person name="Neafsey D."/>
            <person name="Birren B."/>
        </authorList>
    </citation>
    <scope>NUCLEOTIDE SEQUENCE [LARGE SCALE GENOMIC DNA]</scope>
    <source>
        <strain evidence="1 2">665A</strain>
    </source>
</reference>
<sequence length="67" mass="8072">MYDENELSMIFVGISNIEKHFSRYPPPYLRIRFAHEFDNLSKDEMHPIIEYEWSDLGLDSKLEDFSD</sequence>
<dbReference type="EMBL" id="JAFREL020000001">
    <property type="protein sequence ID" value="MEO1769362.1"/>
    <property type="molecule type" value="Genomic_DNA"/>
</dbReference>
<proteinExistence type="predicted"/>
<name>A0ABV0END1_9ENTE</name>
<organism evidence="1 2">
    <name type="scientific">Candidatus Enterococcus ferrettii</name>
    <dbReference type="NCBI Taxonomy" id="2815324"/>
    <lineage>
        <taxon>Bacteria</taxon>
        <taxon>Bacillati</taxon>
        <taxon>Bacillota</taxon>
        <taxon>Bacilli</taxon>
        <taxon>Lactobacillales</taxon>
        <taxon>Enterococcaceae</taxon>
        <taxon>Enterococcus</taxon>
    </lineage>
</organism>
<dbReference type="RefSeq" id="WP_207700537.1">
    <property type="nucleotide sequence ID" value="NZ_JAFREL020000001.1"/>
</dbReference>